<feature type="region of interest" description="Disordered" evidence="1">
    <location>
        <begin position="36"/>
        <end position="68"/>
    </location>
</feature>
<dbReference type="EMBL" id="JADKPO010000003">
    <property type="protein sequence ID" value="MBF4766841.1"/>
    <property type="molecule type" value="Genomic_DNA"/>
</dbReference>
<keyword evidence="3" id="KW-1185">Reference proteome</keyword>
<evidence type="ECO:0000256" key="1">
    <source>
        <dbReference type="SAM" id="MobiDB-lite"/>
    </source>
</evidence>
<comment type="caution">
    <text evidence="2">The sequence shown here is derived from an EMBL/GenBank/DDBJ whole genome shotgun (WGS) entry which is preliminary data.</text>
</comment>
<name>A0A930YFS7_9ACTN</name>
<feature type="compositionally biased region" description="Basic and acidic residues" evidence="1">
    <location>
        <begin position="39"/>
        <end position="53"/>
    </location>
</feature>
<sequence length="68" mass="7624">MGDSDSGKFWFCVKHRRVESGGGICPPIDRLGPYATSEDAERALTKAAERNEDWDNDPQWNDLGNDPE</sequence>
<accession>A0A930YFS7</accession>
<evidence type="ECO:0000313" key="3">
    <source>
        <dbReference type="Proteomes" id="UP000660668"/>
    </source>
</evidence>
<evidence type="ECO:0000313" key="2">
    <source>
        <dbReference type="EMBL" id="MBF4766841.1"/>
    </source>
</evidence>
<protein>
    <recommendedName>
        <fullName evidence="4">SPOR domain-containing protein</fullName>
    </recommendedName>
</protein>
<dbReference type="AlphaFoldDB" id="A0A930YFS7"/>
<proteinExistence type="predicted"/>
<gene>
    <name evidence="2" type="ORF">ISU10_03545</name>
</gene>
<evidence type="ECO:0008006" key="4">
    <source>
        <dbReference type="Google" id="ProtNLM"/>
    </source>
</evidence>
<organism evidence="2 3">
    <name type="scientific">Nocardioides agariphilus</name>
    <dbReference type="NCBI Taxonomy" id="433664"/>
    <lineage>
        <taxon>Bacteria</taxon>
        <taxon>Bacillati</taxon>
        <taxon>Actinomycetota</taxon>
        <taxon>Actinomycetes</taxon>
        <taxon>Propionibacteriales</taxon>
        <taxon>Nocardioidaceae</taxon>
        <taxon>Nocardioides</taxon>
    </lineage>
</organism>
<dbReference type="Proteomes" id="UP000660668">
    <property type="component" value="Unassembled WGS sequence"/>
</dbReference>
<dbReference type="RefSeq" id="WP_194694988.1">
    <property type="nucleotide sequence ID" value="NZ_JADKPO010000003.1"/>
</dbReference>
<reference evidence="2" key="1">
    <citation type="submission" date="2020-11" db="EMBL/GenBank/DDBJ databases">
        <title>Nocardioides cynanchi sp. nov., isolated from soil of rhizosphere of Cynanchum wilfordii.</title>
        <authorList>
            <person name="Lee J.-S."/>
            <person name="Suh M.K."/>
            <person name="Kim J.-S."/>
        </authorList>
    </citation>
    <scope>NUCLEOTIDE SEQUENCE</scope>
    <source>
        <strain evidence="2">KCTC 19276</strain>
    </source>
</reference>